<evidence type="ECO:0000256" key="1">
    <source>
        <dbReference type="ARBA" id="ARBA00006227"/>
    </source>
</evidence>
<evidence type="ECO:0000256" key="4">
    <source>
        <dbReference type="ARBA" id="ARBA00023274"/>
    </source>
</evidence>
<dbReference type="InterPro" id="IPR005823">
    <property type="entry name" value="Ribosomal_uL13_bac-type"/>
</dbReference>
<dbReference type="Proteomes" id="UP000184731">
    <property type="component" value="Chromosome"/>
</dbReference>
<accession>A0A1L4CY02</accession>
<protein>
    <recommendedName>
        <fullName evidence="5 6">Large ribosomal subunit protein uL13</fullName>
    </recommendedName>
</protein>
<comment type="function">
    <text evidence="6 8">This protein is one of the early assembly proteins of the 50S ribosomal subunit, although it is not seen to bind rRNA by itself. It is important during the early stages of 50S assembly.</text>
</comment>
<dbReference type="NCBIfam" id="TIGR01066">
    <property type="entry name" value="rplM_bact"/>
    <property type="match status" value="1"/>
</dbReference>
<dbReference type="SUPFAM" id="SSF52161">
    <property type="entry name" value="Ribosomal protein L13"/>
    <property type="match status" value="1"/>
</dbReference>
<dbReference type="AlphaFoldDB" id="A0A1L4CY02"/>
<dbReference type="GO" id="GO:0006412">
    <property type="term" value="P:translation"/>
    <property type="evidence" value="ECO:0007669"/>
    <property type="project" value="UniProtKB-UniRule"/>
</dbReference>
<dbReference type="InterPro" id="IPR036899">
    <property type="entry name" value="Ribosomal_uL13_sf"/>
</dbReference>
<dbReference type="FunFam" id="3.90.1180.10:FF:000001">
    <property type="entry name" value="50S ribosomal protein L13"/>
    <property type="match status" value="1"/>
</dbReference>
<evidence type="ECO:0000313" key="9">
    <source>
        <dbReference type="EMBL" id="APJ02825.1"/>
    </source>
</evidence>
<dbReference type="GO" id="GO:0017148">
    <property type="term" value="P:negative regulation of translation"/>
    <property type="evidence" value="ECO:0007669"/>
    <property type="project" value="TreeGrafter"/>
</dbReference>
<dbReference type="GO" id="GO:0003729">
    <property type="term" value="F:mRNA binding"/>
    <property type="evidence" value="ECO:0007669"/>
    <property type="project" value="UniProtKB-ARBA"/>
</dbReference>
<organism evidence="9 10">
    <name type="scientific">Silvanigrella aquatica</name>
    <dbReference type="NCBI Taxonomy" id="1915309"/>
    <lineage>
        <taxon>Bacteria</taxon>
        <taxon>Pseudomonadati</taxon>
        <taxon>Bdellovibrionota</taxon>
        <taxon>Oligoflexia</taxon>
        <taxon>Silvanigrellales</taxon>
        <taxon>Silvanigrellaceae</taxon>
        <taxon>Silvanigrella</taxon>
    </lineage>
</organism>
<dbReference type="InterPro" id="IPR023563">
    <property type="entry name" value="Ribosomal_uL13_CS"/>
</dbReference>
<dbReference type="EMBL" id="CP017834">
    <property type="protein sequence ID" value="APJ02825.1"/>
    <property type="molecule type" value="Genomic_DNA"/>
</dbReference>
<dbReference type="HAMAP" id="MF_01366">
    <property type="entry name" value="Ribosomal_uL13"/>
    <property type="match status" value="1"/>
</dbReference>
<dbReference type="PIRSF" id="PIRSF002181">
    <property type="entry name" value="Ribosomal_L13"/>
    <property type="match status" value="1"/>
</dbReference>
<dbReference type="GO" id="GO:0022625">
    <property type="term" value="C:cytosolic large ribosomal subunit"/>
    <property type="evidence" value="ECO:0007669"/>
    <property type="project" value="TreeGrafter"/>
</dbReference>
<dbReference type="Pfam" id="PF00572">
    <property type="entry name" value="Ribosomal_L13"/>
    <property type="match status" value="1"/>
</dbReference>
<comment type="similarity">
    <text evidence="1 6 7">Belongs to the universal ribosomal protein uL13 family.</text>
</comment>
<dbReference type="OrthoDB" id="5293206at2"/>
<comment type="subunit">
    <text evidence="2 6">Part of the 50S ribosomal subunit.</text>
</comment>
<dbReference type="Gene3D" id="3.90.1180.10">
    <property type="entry name" value="Ribosomal protein L13"/>
    <property type="match status" value="1"/>
</dbReference>
<dbReference type="InterPro" id="IPR005822">
    <property type="entry name" value="Ribosomal_uL13"/>
</dbReference>
<dbReference type="CDD" id="cd00392">
    <property type="entry name" value="Ribosomal_L13"/>
    <property type="match status" value="1"/>
</dbReference>
<evidence type="ECO:0000256" key="2">
    <source>
        <dbReference type="ARBA" id="ARBA00011838"/>
    </source>
</evidence>
<reference evidence="9 10" key="1">
    <citation type="submission" date="2016-10" db="EMBL/GenBank/DDBJ databases">
        <title>Silvanigrella aquatica sp. nov., isolated from a freshwater lake located in the Black Forest, Germany, description of Silvanigrellaceae fam. nov., Silvanigrellales ord. nov., reclassification of the order Bdellovibrionales in the class Oligoflexia, reclassification of the families Bacteriovoracaceae and Halobacteriovoraceae in the new order Bacteriovoracales ord. nov., and reclassification of the family Pseudobacteriovoracaceae in the order Oligoflexiales.</title>
        <authorList>
            <person name="Hahn M.W."/>
            <person name="Schmidt J."/>
            <person name="Koll U."/>
            <person name="Rohde M."/>
            <person name="Verbag S."/>
            <person name="Pitt A."/>
            <person name="Nakai R."/>
            <person name="Naganuma T."/>
            <person name="Lang E."/>
        </authorList>
    </citation>
    <scope>NUCLEOTIDE SEQUENCE [LARGE SCALE GENOMIC DNA]</scope>
    <source>
        <strain evidence="9 10">MWH-Nonnen-W8red</strain>
    </source>
</reference>
<sequence>MNTYSAKASEIQKKWFIVDAEGKTLGRLATQIAYVLRGKHKATFTPHMDMGDNVIVINAEKVTLSSNKELTKLYHRHTGFFGGIKTQTAAEIRSTQPERLIELAVKGMLPHNRLGNECYRHLKVYAGAAHPHTAQNPEALPERTISK</sequence>
<proteinExistence type="inferred from homology"/>
<evidence type="ECO:0000256" key="7">
    <source>
        <dbReference type="RuleBase" id="RU003877"/>
    </source>
</evidence>
<evidence type="ECO:0000256" key="5">
    <source>
        <dbReference type="ARBA" id="ARBA00035201"/>
    </source>
</evidence>
<dbReference type="KEGG" id="saqi:AXG55_02370"/>
<dbReference type="RefSeq" id="WP_148696533.1">
    <property type="nucleotide sequence ID" value="NZ_CP017834.1"/>
</dbReference>
<keyword evidence="10" id="KW-1185">Reference proteome</keyword>
<dbReference type="GO" id="GO:0003735">
    <property type="term" value="F:structural constituent of ribosome"/>
    <property type="evidence" value="ECO:0007669"/>
    <property type="project" value="InterPro"/>
</dbReference>
<evidence type="ECO:0000256" key="8">
    <source>
        <dbReference type="RuleBase" id="RU003878"/>
    </source>
</evidence>
<dbReference type="PANTHER" id="PTHR11545">
    <property type="entry name" value="RIBOSOMAL PROTEIN L13"/>
    <property type="match status" value="1"/>
</dbReference>
<gene>
    <name evidence="6 8" type="primary">rplM</name>
    <name evidence="9" type="ORF">AXG55_02370</name>
</gene>
<evidence type="ECO:0000313" key="10">
    <source>
        <dbReference type="Proteomes" id="UP000184731"/>
    </source>
</evidence>
<keyword evidence="3 6" id="KW-0689">Ribosomal protein</keyword>
<dbReference type="PANTHER" id="PTHR11545:SF2">
    <property type="entry name" value="LARGE RIBOSOMAL SUBUNIT PROTEIN UL13M"/>
    <property type="match status" value="1"/>
</dbReference>
<evidence type="ECO:0000256" key="6">
    <source>
        <dbReference type="HAMAP-Rule" id="MF_01366"/>
    </source>
</evidence>
<evidence type="ECO:0000256" key="3">
    <source>
        <dbReference type="ARBA" id="ARBA00022980"/>
    </source>
</evidence>
<keyword evidence="4 6" id="KW-0687">Ribonucleoprotein</keyword>
<name>A0A1L4CY02_9BACT</name>
<dbReference type="PROSITE" id="PS00783">
    <property type="entry name" value="RIBOSOMAL_L13"/>
    <property type="match status" value="1"/>
</dbReference>
<dbReference type="STRING" id="1915309.AXG55_02370"/>